<dbReference type="SUPFAM" id="SSF51735">
    <property type="entry name" value="NAD(P)-binding Rossmann-fold domains"/>
    <property type="match status" value="1"/>
</dbReference>
<dbReference type="InterPro" id="IPR036736">
    <property type="entry name" value="ACP-like_sf"/>
</dbReference>
<comment type="caution">
    <text evidence="4">The sequence shown here is derived from an EMBL/GenBank/DDBJ whole genome shotgun (WGS) entry which is preliminary data.</text>
</comment>
<feature type="non-terminal residue" evidence="4">
    <location>
        <position position="472"/>
    </location>
</feature>
<protein>
    <submittedName>
        <fullName evidence="4">Polyketide synthase</fullName>
    </submittedName>
</protein>
<dbReference type="InterPro" id="IPR020806">
    <property type="entry name" value="PKS_PP-bd"/>
</dbReference>
<dbReference type="Pfam" id="PF08659">
    <property type="entry name" value="KR"/>
    <property type="match status" value="1"/>
</dbReference>
<dbReference type="GO" id="GO:0004312">
    <property type="term" value="F:fatty acid synthase activity"/>
    <property type="evidence" value="ECO:0007669"/>
    <property type="project" value="TreeGrafter"/>
</dbReference>
<reference evidence="4" key="1">
    <citation type="journal article" date="2021" name="J Fungi (Basel)">
        <title>Virulence traits and population genomics of the black yeast Aureobasidium melanogenum.</title>
        <authorList>
            <person name="Cernosa A."/>
            <person name="Sun X."/>
            <person name="Gostincar C."/>
            <person name="Fang C."/>
            <person name="Gunde-Cimerman N."/>
            <person name="Song Z."/>
        </authorList>
    </citation>
    <scope>NUCLEOTIDE SEQUENCE</scope>
    <source>
        <strain evidence="4">EXF-9911</strain>
    </source>
</reference>
<dbReference type="OrthoDB" id="329835at2759"/>
<evidence type="ECO:0000313" key="5">
    <source>
        <dbReference type="Proteomes" id="UP000779574"/>
    </source>
</evidence>
<dbReference type="InterPro" id="IPR050091">
    <property type="entry name" value="PKS_NRPS_Biosynth_Enz"/>
</dbReference>
<evidence type="ECO:0000259" key="3">
    <source>
        <dbReference type="PROSITE" id="PS50075"/>
    </source>
</evidence>
<dbReference type="Proteomes" id="UP000779574">
    <property type="component" value="Unassembled WGS sequence"/>
</dbReference>
<dbReference type="InterPro" id="IPR057326">
    <property type="entry name" value="KR_dom"/>
</dbReference>
<dbReference type="SMART" id="SM00823">
    <property type="entry name" value="PKS_PP"/>
    <property type="match status" value="1"/>
</dbReference>
<dbReference type="InterPro" id="IPR013968">
    <property type="entry name" value="PKS_KR"/>
</dbReference>
<accession>A0A9P8J9U0</accession>
<dbReference type="AlphaFoldDB" id="A0A9P8J9U0"/>
<dbReference type="GO" id="GO:0006633">
    <property type="term" value="P:fatty acid biosynthetic process"/>
    <property type="evidence" value="ECO:0007669"/>
    <property type="project" value="TreeGrafter"/>
</dbReference>
<dbReference type="Gene3D" id="1.10.1200.10">
    <property type="entry name" value="ACP-like"/>
    <property type="match status" value="1"/>
</dbReference>
<evidence type="ECO:0000256" key="2">
    <source>
        <dbReference type="ARBA" id="ARBA00022553"/>
    </source>
</evidence>
<keyword evidence="2" id="KW-0597">Phosphoprotein</keyword>
<dbReference type="GO" id="GO:0031177">
    <property type="term" value="F:phosphopantetheine binding"/>
    <property type="evidence" value="ECO:0007669"/>
    <property type="project" value="InterPro"/>
</dbReference>
<name>A0A9P8J9U0_AURME</name>
<dbReference type="Pfam" id="PF23297">
    <property type="entry name" value="ACP_SdgA_C"/>
    <property type="match status" value="1"/>
</dbReference>
<organism evidence="4 5">
    <name type="scientific">Aureobasidium melanogenum</name>
    <name type="common">Aureobasidium pullulans var. melanogenum</name>
    <dbReference type="NCBI Taxonomy" id="46634"/>
    <lineage>
        <taxon>Eukaryota</taxon>
        <taxon>Fungi</taxon>
        <taxon>Dikarya</taxon>
        <taxon>Ascomycota</taxon>
        <taxon>Pezizomycotina</taxon>
        <taxon>Dothideomycetes</taxon>
        <taxon>Dothideomycetidae</taxon>
        <taxon>Dothideales</taxon>
        <taxon>Saccotheciaceae</taxon>
        <taxon>Aureobasidium</taxon>
    </lineage>
</organism>
<dbReference type="PANTHER" id="PTHR43775:SF29">
    <property type="entry name" value="ASPERFURANONE POLYKETIDE SYNTHASE AFOG-RELATED"/>
    <property type="match status" value="1"/>
</dbReference>
<evidence type="ECO:0000313" key="4">
    <source>
        <dbReference type="EMBL" id="KAG9692381.1"/>
    </source>
</evidence>
<feature type="domain" description="Carrier" evidence="3">
    <location>
        <begin position="391"/>
        <end position="468"/>
    </location>
</feature>
<dbReference type="InterPro" id="IPR009081">
    <property type="entry name" value="PP-bd_ACP"/>
</dbReference>
<dbReference type="InterPro" id="IPR036291">
    <property type="entry name" value="NAD(P)-bd_dom_sf"/>
</dbReference>
<keyword evidence="1" id="KW-0596">Phosphopantetheine</keyword>
<dbReference type="GO" id="GO:0044550">
    <property type="term" value="P:secondary metabolite biosynthetic process"/>
    <property type="evidence" value="ECO:0007669"/>
    <property type="project" value="TreeGrafter"/>
</dbReference>
<sequence>MTETWALIAACGSFVEIGKKNAFQSHLLPMKPFDANVTFSNVDIQGLFDTRPLEVTYIFTEVAKLVQSKVATPIQPVTVLPISEFSAGLARSSLERVLPTSVPMKADGTYLITGGTRGIGLDLAQMLIEMGARNIVLLGRSGGTSSEVQKLLKKYEKSDVCVKAFACDVSSLVELQKVVNTIGIDLPPVKGVIHSALLLSDKLFENATYEDWNIVTSPRVRGAWNLDQCFPEGLDLFINLSSFLGDTGNVGQAIYAGTASFYDGFTQYRNARNQHTVSFALPVVLDVGYVAQNDLSESLKQTLGATLTMADIRTAVKGALLGKASPFYHNGKIAAAFKMYLDGQAVQNGPWRYFHPVHTKERLIAEASKRKKYAAVGGLNDSTTSWTAATDPLTGLIEALISKMSAMAMIEREDVRADVALASYSLDSLVSVELRNWIRRETSVELALSAILQAENLQALAESILAQRDRGK</sequence>
<dbReference type="PROSITE" id="PS50075">
    <property type="entry name" value="CARRIER"/>
    <property type="match status" value="1"/>
</dbReference>
<gene>
    <name evidence="4" type="ORF">KCU76_g6761</name>
</gene>
<reference evidence="4" key="2">
    <citation type="submission" date="2021-08" db="EMBL/GenBank/DDBJ databases">
        <authorList>
            <person name="Gostincar C."/>
            <person name="Sun X."/>
            <person name="Song Z."/>
            <person name="Gunde-Cimerman N."/>
        </authorList>
    </citation>
    <scope>NUCLEOTIDE SEQUENCE</scope>
    <source>
        <strain evidence="4">EXF-9911</strain>
    </source>
</reference>
<dbReference type="Gene3D" id="3.40.50.720">
    <property type="entry name" value="NAD(P)-binding Rossmann-like Domain"/>
    <property type="match status" value="2"/>
</dbReference>
<dbReference type="PANTHER" id="PTHR43775">
    <property type="entry name" value="FATTY ACID SYNTHASE"/>
    <property type="match status" value="1"/>
</dbReference>
<dbReference type="SUPFAM" id="SSF47336">
    <property type="entry name" value="ACP-like"/>
    <property type="match status" value="1"/>
</dbReference>
<proteinExistence type="predicted"/>
<dbReference type="SMART" id="SM00822">
    <property type="entry name" value="PKS_KR"/>
    <property type="match status" value="1"/>
</dbReference>
<evidence type="ECO:0000256" key="1">
    <source>
        <dbReference type="ARBA" id="ARBA00022450"/>
    </source>
</evidence>
<dbReference type="EMBL" id="JAHFXF010000232">
    <property type="protein sequence ID" value="KAG9692381.1"/>
    <property type="molecule type" value="Genomic_DNA"/>
</dbReference>